<dbReference type="SUPFAM" id="SSF53383">
    <property type="entry name" value="PLP-dependent transferases"/>
    <property type="match status" value="1"/>
</dbReference>
<organism evidence="6">
    <name type="scientific">marine metagenome</name>
    <dbReference type="NCBI Taxonomy" id="408172"/>
    <lineage>
        <taxon>unclassified sequences</taxon>
        <taxon>metagenomes</taxon>
        <taxon>ecological metagenomes</taxon>
    </lineage>
</organism>
<comment type="similarity">
    <text evidence="2">Belongs to the trans-sulfuration enzymes family.</text>
</comment>
<evidence type="ECO:0000313" key="6">
    <source>
        <dbReference type="EMBL" id="SVD96545.1"/>
    </source>
</evidence>
<comment type="cofactor">
    <cofactor evidence="1">
        <name>pyridoxal 5'-phosphate</name>
        <dbReference type="ChEBI" id="CHEBI:597326"/>
    </cofactor>
</comment>
<dbReference type="PANTHER" id="PTHR43500">
    <property type="entry name" value="CYSTATHIONINE BETA-LYASE-RELATED"/>
    <property type="match status" value="1"/>
</dbReference>
<dbReference type="EMBL" id="UINC01185036">
    <property type="protein sequence ID" value="SVD96545.1"/>
    <property type="molecule type" value="Genomic_DNA"/>
</dbReference>
<evidence type="ECO:0008006" key="7">
    <source>
        <dbReference type="Google" id="ProtNLM"/>
    </source>
</evidence>
<keyword evidence="4" id="KW-0456">Lyase</keyword>
<dbReference type="GO" id="GO:0047804">
    <property type="term" value="F:cysteine-S-conjugate beta-lyase activity"/>
    <property type="evidence" value="ECO:0007669"/>
    <property type="project" value="InterPro"/>
</dbReference>
<evidence type="ECO:0000256" key="5">
    <source>
        <dbReference type="ARBA" id="ARBA00047517"/>
    </source>
</evidence>
<dbReference type="GO" id="GO:0019346">
    <property type="term" value="P:transsulfuration"/>
    <property type="evidence" value="ECO:0007669"/>
    <property type="project" value="InterPro"/>
</dbReference>
<evidence type="ECO:0000256" key="2">
    <source>
        <dbReference type="ARBA" id="ARBA00009077"/>
    </source>
</evidence>
<dbReference type="InterPro" id="IPR015424">
    <property type="entry name" value="PyrdxlP-dep_Trfase"/>
</dbReference>
<evidence type="ECO:0000256" key="3">
    <source>
        <dbReference type="ARBA" id="ARBA00022898"/>
    </source>
</evidence>
<protein>
    <recommendedName>
        <fullName evidence="7">Cystathionine beta-lyase</fullName>
    </recommendedName>
</protein>
<dbReference type="PANTHER" id="PTHR43500:SF1">
    <property type="entry name" value="CYSTATHIONINE BETA-LYASE-RELATED"/>
    <property type="match status" value="1"/>
</dbReference>
<gene>
    <name evidence="6" type="ORF">METZ01_LOCUS449399</name>
</gene>
<dbReference type="InterPro" id="IPR015421">
    <property type="entry name" value="PyrdxlP-dep_Trfase_major"/>
</dbReference>
<dbReference type="InterPro" id="IPR006233">
    <property type="entry name" value="Cys_b_lyase_bac"/>
</dbReference>
<dbReference type="Gene3D" id="3.40.640.10">
    <property type="entry name" value="Type I PLP-dependent aspartate aminotransferase-like (Major domain)"/>
    <property type="match status" value="1"/>
</dbReference>
<name>A0A382ZN91_9ZZZZ</name>
<dbReference type="InterPro" id="IPR000277">
    <property type="entry name" value="Cys/Met-Metab_PyrdxlP-dep_enz"/>
</dbReference>
<comment type="catalytic activity">
    <reaction evidence="5">
        <text>L,L-cystathionine + H2O = L-homocysteine + pyruvate + NH4(+)</text>
        <dbReference type="Rhea" id="RHEA:13965"/>
        <dbReference type="ChEBI" id="CHEBI:15361"/>
        <dbReference type="ChEBI" id="CHEBI:15377"/>
        <dbReference type="ChEBI" id="CHEBI:28938"/>
        <dbReference type="ChEBI" id="CHEBI:58161"/>
        <dbReference type="ChEBI" id="CHEBI:58199"/>
    </reaction>
</comment>
<evidence type="ECO:0000256" key="4">
    <source>
        <dbReference type="ARBA" id="ARBA00023239"/>
    </source>
</evidence>
<accession>A0A382ZN91</accession>
<dbReference type="GO" id="GO:0019450">
    <property type="term" value="P:L-cysteine catabolic process to pyruvate"/>
    <property type="evidence" value="ECO:0007669"/>
    <property type="project" value="TreeGrafter"/>
</dbReference>
<keyword evidence="3" id="KW-0663">Pyridoxal phosphate</keyword>
<evidence type="ECO:0000256" key="1">
    <source>
        <dbReference type="ARBA" id="ARBA00001933"/>
    </source>
</evidence>
<dbReference type="Pfam" id="PF01053">
    <property type="entry name" value="Cys_Met_Meta_PP"/>
    <property type="match status" value="1"/>
</dbReference>
<feature type="non-terminal residue" evidence="6">
    <location>
        <position position="84"/>
    </location>
</feature>
<sequence>MKQKPKKTKQSTILIHSGRDKKYRQGAVNIPPYRASTVIFESLAEFRGWDREFRDFVYGRLGSPNSLALEEAYSELTGAYRSVA</sequence>
<reference evidence="6" key="1">
    <citation type="submission" date="2018-05" db="EMBL/GenBank/DDBJ databases">
        <authorList>
            <person name="Lanie J.A."/>
            <person name="Ng W.-L."/>
            <person name="Kazmierczak K.M."/>
            <person name="Andrzejewski T.M."/>
            <person name="Davidsen T.M."/>
            <person name="Wayne K.J."/>
            <person name="Tettelin H."/>
            <person name="Glass J.I."/>
            <person name="Rusch D."/>
            <person name="Podicherti R."/>
            <person name="Tsui H.-C.T."/>
            <person name="Winkler M.E."/>
        </authorList>
    </citation>
    <scope>NUCLEOTIDE SEQUENCE</scope>
</reference>
<proteinExistence type="inferred from homology"/>
<dbReference type="GO" id="GO:0030170">
    <property type="term" value="F:pyridoxal phosphate binding"/>
    <property type="evidence" value="ECO:0007669"/>
    <property type="project" value="InterPro"/>
</dbReference>
<dbReference type="AlphaFoldDB" id="A0A382ZN91"/>